<dbReference type="SUPFAM" id="SSF52113">
    <property type="entry name" value="BRCT domain"/>
    <property type="match status" value="1"/>
</dbReference>
<feature type="domain" description="BRCT" evidence="19">
    <location>
        <begin position="53"/>
        <end position="144"/>
    </location>
</feature>
<dbReference type="Gene3D" id="3.40.50.10190">
    <property type="entry name" value="BRCT domain"/>
    <property type="match status" value="1"/>
</dbReference>
<evidence type="ECO:0000256" key="10">
    <source>
        <dbReference type="ARBA" id="ARBA00022763"/>
    </source>
</evidence>
<dbReference type="Pfam" id="PF00817">
    <property type="entry name" value="IMS"/>
    <property type="match status" value="1"/>
</dbReference>
<dbReference type="Pfam" id="PF21999">
    <property type="entry name" value="IMS_HHH_1"/>
    <property type="match status" value="1"/>
</dbReference>
<evidence type="ECO:0000256" key="1">
    <source>
        <dbReference type="ARBA" id="ARBA00004123"/>
    </source>
</evidence>
<dbReference type="PANTHER" id="PTHR45990">
    <property type="entry name" value="DNA REPAIR PROTEIN REV1"/>
    <property type="match status" value="1"/>
</dbReference>
<dbReference type="InterPro" id="IPR053848">
    <property type="entry name" value="IMS_HHH_1"/>
</dbReference>
<dbReference type="PIRSF" id="PIRSF036573">
    <property type="entry name" value="REV1"/>
    <property type="match status" value="1"/>
</dbReference>
<feature type="binding site" evidence="17">
    <location>
        <position position="294"/>
    </location>
    <ligand>
        <name>Mg(2+)</name>
        <dbReference type="ChEBI" id="CHEBI:18420"/>
        <label>1</label>
    </ligand>
</feature>
<dbReference type="GO" id="GO:0003887">
    <property type="term" value="F:DNA-directed DNA polymerase activity"/>
    <property type="evidence" value="ECO:0007669"/>
    <property type="project" value="UniProtKB-KW"/>
</dbReference>
<dbReference type="EC" id="2.7.7.-" evidence="16"/>
<keyword evidence="9 17" id="KW-0479">Metal-binding</keyword>
<dbReference type="GO" id="GO:0005737">
    <property type="term" value="C:cytoplasm"/>
    <property type="evidence" value="ECO:0007669"/>
    <property type="project" value="UniProtKB-SubCell"/>
</dbReference>
<dbReference type="AlphaFoldDB" id="A0AAW1PC76"/>
<dbReference type="Proteomes" id="UP001465755">
    <property type="component" value="Unassembled WGS sequence"/>
</dbReference>
<feature type="compositionally biased region" description="Low complexity" evidence="18">
    <location>
        <begin position="798"/>
        <end position="808"/>
    </location>
</feature>
<dbReference type="InterPro" id="IPR001126">
    <property type="entry name" value="UmuC"/>
</dbReference>
<dbReference type="InterPro" id="IPR022880">
    <property type="entry name" value="DNApol_IV"/>
</dbReference>
<keyword evidence="8" id="KW-0235">DNA replication</keyword>
<evidence type="ECO:0000256" key="18">
    <source>
        <dbReference type="SAM" id="MobiDB-lite"/>
    </source>
</evidence>
<dbReference type="GO" id="GO:0005634">
    <property type="term" value="C:nucleus"/>
    <property type="evidence" value="ECO:0007669"/>
    <property type="project" value="UniProtKB-SubCell"/>
</dbReference>
<dbReference type="InterPro" id="IPR036420">
    <property type="entry name" value="BRCT_dom_sf"/>
</dbReference>
<keyword evidence="10 16" id="KW-0227">DNA damage</keyword>
<reference evidence="21 22" key="1">
    <citation type="journal article" date="2024" name="Nat. Commun.">
        <title>Phylogenomics reveals the evolutionary origins of lichenization in chlorophyte algae.</title>
        <authorList>
            <person name="Puginier C."/>
            <person name="Libourel C."/>
            <person name="Otte J."/>
            <person name="Skaloud P."/>
            <person name="Haon M."/>
            <person name="Grisel S."/>
            <person name="Petersen M."/>
            <person name="Berrin J.G."/>
            <person name="Delaux P.M."/>
            <person name="Dal Grande F."/>
            <person name="Keller J."/>
        </authorList>
    </citation>
    <scope>NUCLEOTIDE SEQUENCE [LARGE SCALE GENOMIC DNA]</scope>
    <source>
        <strain evidence="21 22">SAG 2036</strain>
    </source>
</reference>
<dbReference type="CDD" id="cd17719">
    <property type="entry name" value="BRCT_Rev1"/>
    <property type="match status" value="1"/>
</dbReference>
<dbReference type="GO" id="GO:0046872">
    <property type="term" value="F:metal ion binding"/>
    <property type="evidence" value="ECO:0007669"/>
    <property type="project" value="UniProtKB-KW"/>
</dbReference>
<dbReference type="GO" id="GO:0042276">
    <property type="term" value="P:error-prone translesion synthesis"/>
    <property type="evidence" value="ECO:0007669"/>
    <property type="project" value="InterPro"/>
</dbReference>
<dbReference type="GO" id="GO:0017125">
    <property type="term" value="F:deoxycytidyl transferase activity"/>
    <property type="evidence" value="ECO:0007669"/>
    <property type="project" value="TreeGrafter"/>
</dbReference>
<evidence type="ECO:0000256" key="15">
    <source>
        <dbReference type="ARBA" id="ARBA00049244"/>
    </source>
</evidence>
<dbReference type="Pfam" id="PF11799">
    <property type="entry name" value="IMS_C"/>
    <property type="match status" value="1"/>
</dbReference>
<evidence type="ECO:0000256" key="14">
    <source>
        <dbReference type="ARBA" id="ARBA00023242"/>
    </source>
</evidence>
<keyword evidence="14 16" id="KW-0539">Nucleus</keyword>
<feature type="region of interest" description="Disordered" evidence="18">
    <location>
        <begin position="833"/>
        <end position="853"/>
    </location>
</feature>
<dbReference type="SUPFAM" id="SSF100879">
    <property type="entry name" value="Lesion bypass DNA polymerase (Y-family), little finger domain"/>
    <property type="match status" value="1"/>
</dbReference>
<feature type="region of interest" description="Disordered" evidence="18">
    <location>
        <begin position="699"/>
        <end position="751"/>
    </location>
</feature>
<dbReference type="InterPro" id="IPR036775">
    <property type="entry name" value="DNA_pol_Y-fam_lit_finger_sf"/>
</dbReference>
<dbReference type="HAMAP" id="MF_01113">
    <property type="entry name" value="DNApol_IV"/>
    <property type="match status" value="1"/>
</dbReference>
<organism evidence="21 22">
    <name type="scientific">Symbiochloris irregularis</name>
    <dbReference type="NCBI Taxonomy" id="706552"/>
    <lineage>
        <taxon>Eukaryota</taxon>
        <taxon>Viridiplantae</taxon>
        <taxon>Chlorophyta</taxon>
        <taxon>core chlorophytes</taxon>
        <taxon>Trebouxiophyceae</taxon>
        <taxon>Trebouxiales</taxon>
        <taxon>Trebouxiaceae</taxon>
        <taxon>Symbiochloris</taxon>
    </lineage>
</organism>
<evidence type="ECO:0000313" key="21">
    <source>
        <dbReference type="EMBL" id="KAK9805394.1"/>
    </source>
</evidence>
<keyword evidence="12 16" id="KW-0238">DNA-binding</keyword>
<evidence type="ECO:0000256" key="9">
    <source>
        <dbReference type="ARBA" id="ARBA00022723"/>
    </source>
</evidence>
<dbReference type="GO" id="GO:0003684">
    <property type="term" value="F:damaged DNA binding"/>
    <property type="evidence" value="ECO:0007669"/>
    <property type="project" value="UniProtKB-UniRule"/>
</dbReference>
<dbReference type="GO" id="GO:0006260">
    <property type="term" value="P:DNA replication"/>
    <property type="evidence" value="ECO:0007669"/>
    <property type="project" value="UniProtKB-KW"/>
</dbReference>
<dbReference type="InterPro" id="IPR017961">
    <property type="entry name" value="DNA_pol_Y-fam_little_finger"/>
</dbReference>
<dbReference type="GO" id="GO:0006281">
    <property type="term" value="P:DNA repair"/>
    <property type="evidence" value="ECO:0007669"/>
    <property type="project" value="UniProtKB-KW"/>
</dbReference>
<dbReference type="InterPro" id="IPR012112">
    <property type="entry name" value="REV1"/>
</dbReference>
<comment type="similarity">
    <text evidence="3 16">Belongs to the DNA polymerase type-Y family.</text>
</comment>
<feature type="region of interest" description="Disordered" evidence="18">
    <location>
        <begin position="769"/>
        <end position="808"/>
    </location>
</feature>
<feature type="domain" description="UmuC" evidence="20">
    <location>
        <begin position="290"/>
        <end position="469"/>
    </location>
</feature>
<dbReference type="InterPro" id="IPR043128">
    <property type="entry name" value="Rev_trsase/Diguanyl_cyclase"/>
</dbReference>
<evidence type="ECO:0000256" key="8">
    <source>
        <dbReference type="ARBA" id="ARBA00022705"/>
    </source>
</evidence>
<feature type="region of interest" description="Disordered" evidence="18">
    <location>
        <begin position="1"/>
        <end position="26"/>
    </location>
</feature>
<keyword evidence="7 16" id="KW-0548">Nucleotidyltransferase</keyword>
<feature type="binding site" evidence="17">
    <location>
        <position position="392"/>
    </location>
    <ligand>
        <name>Mg(2+)</name>
        <dbReference type="ChEBI" id="CHEBI:18420"/>
        <label>1</label>
    </ligand>
</feature>
<feature type="compositionally biased region" description="Basic and acidic residues" evidence="18">
    <location>
        <begin position="1"/>
        <end position="11"/>
    </location>
</feature>
<comment type="catalytic activity">
    <reaction evidence="15">
        <text>DNA(n) + a 2'-deoxyribonucleoside 5'-triphosphate = DNA(n+1) + diphosphate</text>
        <dbReference type="Rhea" id="RHEA:22508"/>
        <dbReference type="Rhea" id="RHEA-COMP:17339"/>
        <dbReference type="Rhea" id="RHEA-COMP:17340"/>
        <dbReference type="ChEBI" id="CHEBI:33019"/>
        <dbReference type="ChEBI" id="CHEBI:61560"/>
        <dbReference type="ChEBI" id="CHEBI:173112"/>
        <dbReference type="EC" id="2.7.7.7"/>
    </reaction>
</comment>
<protein>
    <recommendedName>
        <fullName evidence="16">DNA repair protein REV1</fullName>
        <ecNumber evidence="16">2.7.7.-</ecNumber>
    </recommendedName>
</protein>
<feature type="compositionally biased region" description="Basic and acidic residues" evidence="18">
    <location>
        <begin position="785"/>
        <end position="797"/>
    </location>
</feature>
<dbReference type="InterPro" id="IPR043502">
    <property type="entry name" value="DNA/RNA_pol_sf"/>
</dbReference>
<dbReference type="PROSITE" id="PS50173">
    <property type="entry name" value="UMUC"/>
    <property type="match status" value="1"/>
</dbReference>
<dbReference type="Gene3D" id="6.10.250.1630">
    <property type="match status" value="1"/>
</dbReference>
<dbReference type="FunFam" id="3.30.1490.100:FF:000001">
    <property type="entry name" value="DNA repair protein REV1"/>
    <property type="match status" value="1"/>
</dbReference>
<comment type="function">
    <text evidence="16">Deoxycytidyl transferase involved in DNA repair. Transfers a dCMP residue from dCTP to the 3'-end of a DNA primer in a template-dependent reaction. May assist in the first step in the bypass of abasic lesions by the insertion of a nucleotide opposite the lesion. Required for normal induction of mutations by physical and chemical agents.</text>
</comment>
<evidence type="ECO:0000256" key="17">
    <source>
        <dbReference type="PIRSR" id="PIRSR036573-2"/>
    </source>
</evidence>
<evidence type="ECO:0000256" key="4">
    <source>
        <dbReference type="ARBA" id="ARBA00022490"/>
    </source>
</evidence>
<dbReference type="Gene3D" id="3.30.1490.100">
    <property type="entry name" value="DNA polymerase, Y-family, little finger domain"/>
    <property type="match status" value="1"/>
</dbReference>
<keyword evidence="6 16" id="KW-0808">Transferase</keyword>
<feature type="compositionally biased region" description="Low complexity" evidence="18">
    <location>
        <begin position="769"/>
        <end position="784"/>
    </location>
</feature>
<dbReference type="InterPro" id="IPR025527">
    <property type="entry name" value="HUWE1/Rev1_UBM"/>
</dbReference>
<dbReference type="Gene3D" id="6.10.250.1490">
    <property type="match status" value="1"/>
</dbReference>
<evidence type="ECO:0000256" key="6">
    <source>
        <dbReference type="ARBA" id="ARBA00022679"/>
    </source>
</evidence>
<keyword evidence="4" id="KW-0963">Cytoplasm</keyword>
<evidence type="ECO:0000256" key="7">
    <source>
        <dbReference type="ARBA" id="ARBA00022695"/>
    </source>
</evidence>
<dbReference type="Pfam" id="PF00533">
    <property type="entry name" value="BRCT"/>
    <property type="match status" value="1"/>
</dbReference>
<dbReference type="Gene3D" id="3.30.70.270">
    <property type="match status" value="1"/>
</dbReference>
<evidence type="ECO:0000256" key="16">
    <source>
        <dbReference type="PIRNR" id="PIRNR036573"/>
    </source>
</evidence>
<evidence type="ECO:0000256" key="12">
    <source>
        <dbReference type="ARBA" id="ARBA00023125"/>
    </source>
</evidence>
<evidence type="ECO:0000256" key="11">
    <source>
        <dbReference type="ARBA" id="ARBA00022842"/>
    </source>
</evidence>
<dbReference type="InterPro" id="IPR001357">
    <property type="entry name" value="BRCT_dom"/>
</dbReference>
<evidence type="ECO:0000259" key="19">
    <source>
        <dbReference type="PROSITE" id="PS50172"/>
    </source>
</evidence>
<dbReference type="SMART" id="SM00292">
    <property type="entry name" value="BRCT"/>
    <property type="match status" value="1"/>
</dbReference>
<evidence type="ECO:0000313" key="22">
    <source>
        <dbReference type="Proteomes" id="UP001465755"/>
    </source>
</evidence>
<evidence type="ECO:0000256" key="3">
    <source>
        <dbReference type="ARBA" id="ARBA00010945"/>
    </source>
</evidence>
<comment type="caution">
    <text evidence="21">The sequence shown here is derived from an EMBL/GenBank/DDBJ whole genome shotgun (WGS) entry which is preliminary data.</text>
</comment>
<accession>A0AAW1PC76</accession>
<evidence type="ECO:0000256" key="5">
    <source>
        <dbReference type="ARBA" id="ARBA00022634"/>
    </source>
</evidence>
<comment type="subcellular location">
    <subcellularLocation>
        <location evidence="2">Cytoplasm</location>
    </subcellularLocation>
    <subcellularLocation>
        <location evidence="1 16">Nucleus</location>
    </subcellularLocation>
</comment>
<comment type="cofactor">
    <cofactor evidence="17">
        <name>Mg(2+)</name>
        <dbReference type="ChEBI" id="CHEBI:18420"/>
    </cofactor>
    <text evidence="17">Binds 2 magnesium ions.</text>
</comment>
<dbReference type="Pfam" id="PF14377">
    <property type="entry name" value="UBM"/>
    <property type="match status" value="2"/>
</dbReference>
<name>A0AAW1PC76_9CHLO</name>
<dbReference type="Gene3D" id="3.40.1170.60">
    <property type="match status" value="1"/>
</dbReference>
<evidence type="ECO:0000259" key="20">
    <source>
        <dbReference type="PROSITE" id="PS50173"/>
    </source>
</evidence>
<proteinExistence type="inferred from homology"/>
<dbReference type="FunFam" id="3.40.50.10190:FF:000011">
    <property type="entry name" value="DNA repair protein REV1"/>
    <property type="match status" value="1"/>
</dbReference>
<dbReference type="Gene3D" id="1.10.150.20">
    <property type="entry name" value="5' to 3' exonuclease, C-terminal subdomain"/>
    <property type="match status" value="1"/>
</dbReference>
<dbReference type="GO" id="GO:0070987">
    <property type="term" value="P:error-free translesion synthesis"/>
    <property type="evidence" value="ECO:0007669"/>
    <property type="project" value="TreeGrafter"/>
</dbReference>
<keyword evidence="22" id="KW-1185">Reference proteome</keyword>
<dbReference type="EMBL" id="JALJOQ010000044">
    <property type="protein sequence ID" value="KAK9805394.1"/>
    <property type="molecule type" value="Genomic_DNA"/>
</dbReference>
<evidence type="ECO:0000256" key="2">
    <source>
        <dbReference type="ARBA" id="ARBA00004496"/>
    </source>
</evidence>
<gene>
    <name evidence="21" type="ORF">WJX73_010812</name>
</gene>
<keyword evidence="5 16" id="KW-0237">DNA synthesis</keyword>
<sequence>MSDPRGRHFVKEQPVPSDSAHHGGSFRKYMEDKNRKLHEQFEQQADLAAQSSSSSKLFAGVRIHVNGLTTPTHQELKLLMAQHGGSFENYYYRDQVTHIICSNLTDQKIKHFHKERMPTPIIRPEWIVDSLKADKLLPLREYQLWRLRHVQQMATPAAASQQVVQASEGTVALHAEMKQAHNAQAAGSTAAASAAAASRAANQAAQEVATRARAACDVLRGPPMTTHNNPEFMDTYFRSSRLHFIGTWKARIEALAARMCPEAPSPSLAHPSHLRIGQATASGPASGRCIIHLDMDCFFASVAELTDPALKGQPLAVSHSNSAQGTGEISSANYLAREFGICAGMCIAEGKRRCPNLVVMPYLFERFEEISEQVYRILMQNTSAVQPVSVDEAYLDVTGLGDPVGIAEAIRSAIQQETGCTASAGIAANMLLARLATKRAKPDGVFQLLPSQVDAHLLALPVAELPGVGWALQRRLTELEIATAADVRKKTRGALQRELGDKTGQALWDAAYGLDGRLVEAPKPRKSIGAEVNWGVRFATENDAEVFLDGIAGEVCKRLDAAGVRGRALTLKLKRRKAGAPEPPKFMGHGSCDNLSRSMTLTHFTANPGEVAAAARTLLRALRVPCQEIRGIGIAIAKLDTETCSSSRSSHQQQIATATGPSRIPYTPIVALPPASQLDAEVLDALPLPLRRELERAYGLDAQRSPPAKVRRGAGRSRAAERPAKRMRTPPLNTRAPAEARRPAPTPIDPNVLAQLPEAMQRELLATLPSNRLPPSHPSHPLTTSRDDTTVRPDDRAAASGASAWAPAPGLQETRDMCAALHAALEAIASTAQPRTWRKHQGRRSTGPDDGGVATAVQSSVEVEDLGMLKVEALCELCVQWGQGLLVDNLESLHFLLRRLHQYQRTWTQFQAHIKAGIDQLQKLVQAQYGCPVLLL</sequence>
<dbReference type="SUPFAM" id="SSF56672">
    <property type="entry name" value="DNA/RNA polymerases"/>
    <property type="match status" value="1"/>
</dbReference>
<evidence type="ECO:0000256" key="13">
    <source>
        <dbReference type="ARBA" id="ARBA00023204"/>
    </source>
</evidence>
<feature type="binding site" evidence="17">
    <location>
        <position position="391"/>
    </location>
    <ligand>
        <name>Mg(2+)</name>
        <dbReference type="ChEBI" id="CHEBI:18420"/>
        <label>1</label>
    </ligand>
</feature>
<keyword evidence="11 17" id="KW-0460">Magnesium</keyword>
<dbReference type="PROSITE" id="PS50172">
    <property type="entry name" value="BRCT"/>
    <property type="match status" value="1"/>
</dbReference>
<keyword evidence="13 16" id="KW-0234">DNA repair</keyword>
<dbReference type="PANTHER" id="PTHR45990:SF1">
    <property type="entry name" value="DNA REPAIR PROTEIN REV1"/>
    <property type="match status" value="1"/>
</dbReference>